<evidence type="ECO:0000313" key="3">
    <source>
        <dbReference type="EMBL" id="KAA6352122.1"/>
    </source>
</evidence>
<protein>
    <submittedName>
        <fullName evidence="2">Uncharacterized protein</fullName>
    </submittedName>
</protein>
<gene>
    <name evidence="3" type="ORF">EZS27_000534</name>
    <name evidence="4" type="ORF">EZS27_000536</name>
    <name evidence="1" type="ORF">EZS27_001121</name>
    <name evidence="2" type="ORF">EZS27_001185</name>
</gene>
<dbReference type="EMBL" id="SNRY01000013">
    <property type="protein sequence ID" value="KAA6351521.1"/>
    <property type="molecule type" value="Genomic_DNA"/>
</dbReference>
<dbReference type="EMBL" id="SNRY01000013">
    <property type="protein sequence ID" value="KAA6351457.1"/>
    <property type="molecule type" value="Genomic_DNA"/>
</dbReference>
<name>A0A5J4T1J5_9ZZZZ</name>
<evidence type="ECO:0000313" key="1">
    <source>
        <dbReference type="EMBL" id="KAA6351457.1"/>
    </source>
</evidence>
<proteinExistence type="predicted"/>
<evidence type="ECO:0000313" key="4">
    <source>
        <dbReference type="EMBL" id="KAA6352124.1"/>
    </source>
</evidence>
<sequence>MTEFKKSNFKLIEDLEKNLILRNPLVCSTKWLNNKVAFNT</sequence>
<organism evidence="2">
    <name type="scientific">termite gut metagenome</name>
    <dbReference type="NCBI Taxonomy" id="433724"/>
    <lineage>
        <taxon>unclassified sequences</taxon>
        <taxon>metagenomes</taxon>
        <taxon>organismal metagenomes</taxon>
    </lineage>
</organism>
<accession>A0A5J4T1J5</accession>
<comment type="caution">
    <text evidence="2">The sequence shown here is derived from an EMBL/GenBank/DDBJ whole genome shotgun (WGS) entry which is preliminary data.</text>
</comment>
<evidence type="ECO:0000313" key="2">
    <source>
        <dbReference type="EMBL" id="KAA6351521.1"/>
    </source>
</evidence>
<dbReference type="EMBL" id="SNRY01000005">
    <property type="protein sequence ID" value="KAA6352122.1"/>
    <property type="molecule type" value="Genomic_DNA"/>
</dbReference>
<dbReference type="AlphaFoldDB" id="A0A5J4T1J5"/>
<dbReference type="EMBL" id="SNRY01000005">
    <property type="protein sequence ID" value="KAA6352124.1"/>
    <property type="molecule type" value="Genomic_DNA"/>
</dbReference>
<reference evidence="2" key="1">
    <citation type="submission" date="2019-03" db="EMBL/GenBank/DDBJ databases">
        <title>Single cell metagenomics reveals metabolic interactions within the superorganism composed of flagellate Streblomastix strix and complex community of Bacteroidetes bacteria on its surface.</title>
        <authorList>
            <person name="Treitli S.C."/>
            <person name="Kolisko M."/>
            <person name="Husnik F."/>
            <person name="Keeling P."/>
            <person name="Hampl V."/>
        </authorList>
    </citation>
    <scope>NUCLEOTIDE SEQUENCE</scope>
    <source>
        <strain evidence="2">STM</strain>
    </source>
</reference>